<keyword evidence="1" id="KW-0812">Transmembrane</keyword>
<sequence>MLPSRKRLQRPARLSYLRQMRGRHPGLAIGLWLCEKTKTKLPELEREPGKHEEAAAGSDAELQETPVWLSNHEYSHQVHKWLWQSYCSYLTWHSGLATFPAYCNPQLPPTPYQPAVSEYVIPSLAHRFIAEMVDFFILFFIKATIVLSITHHSGIK</sequence>
<dbReference type="InterPro" id="IPR039871">
    <property type="entry name" value="FAM8A1"/>
</dbReference>
<feature type="transmembrane region" description="Helical" evidence="1">
    <location>
        <begin position="135"/>
        <end position="155"/>
    </location>
</feature>
<dbReference type="AlphaFoldDB" id="A0A9B0U255"/>
<organism evidence="2 3">
    <name type="scientific">Chrysochloris asiatica</name>
    <name type="common">Cape golden mole</name>
    <dbReference type="NCBI Taxonomy" id="185453"/>
    <lineage>
        <taxon>Eukaryota</taxon>
        <taxon>Metazoa</taxon>
        <taxon>Chordata</taxon>
        <taxon>Craniata</taxon>
        <taxon>Vertebrata</taxon>
        <taxon>Euteleostomi</taxon>
        <taxon>Mammalia</taxon>
        <taxon>Eutheria</taxon>
        <taxon>Afrotheria</taxon>
        <taxon>Chrysochloridae</taxon>
        <taxon>Chrysochlorinae</taxon>
        <taxon>Chrysochloris</taxon>
    </lineage>
</organism>
<dbReference type="PANTHER" id="PTHR13659:SF5">
    <property type="entry name" value="PROTEIN FAM8A1"/>
    <property type="match status" value="1"/>
</dbReference>
<evidence type="ECO:0000313" key="2">
    <source>
        <dbReference type="Proteomes" id="UP000504623"/>
    </source>
</evidence>
<evidence type="ECO:0000256" key="1">
    <source>
        <dbReference type="SAM" id="Phobius"/>
    </source>
</evidence>
<keyword evidence="1" id="KW-1133">Transmembrane helix</keyword>
<gene>
    <name evidence="3" type="primary">LOC102815398</name>
</gene>
<dbReference type="OrthoDB" id="10061042at2759"/>
<keyword evidence="1" id="KW-0472">Membrane</keyword>
<evidence type="ECO:0000313" key="3">
    <source>
        <dbReference type="RefSeq" id="XP_006872079.1"/>
    </source>
</evidence>
<dbReference type="RefSeq" id="XP_006872079.1">
    <property type="nucleotide sequence ID" value="XM_006872017.1"/>
</dbReference>
<proteinExistence type="predicted"/>
<reference evidence="3" key="1">
    <citation type="submission" date="2025-08" db="UniProtKB">
        <authorList>
            <consortium name="RefSeq"/>
        </authorList>
    </citation>
    <scope>IDENTIFICATION</scope>
    <source>
        <tissue evidence="3">Spleen</tissue>
    </source>
</reference>
<dbReference type="PANTHER" id="PTHR13659">
    <property type="entry name" value="AUTOSOMAL HIGHLY CONSERVED PROTEIN"/>
    <property type="match status" value="1"/>
</dbReference>
<dbReference type="GeneID" id="102815398"/>
<protein>
    <submittedName>
        <fullName evidence="3">Protein FAM8A1-like</fullName>
    </submittedName>
</protein>
<keyword evidence="2" id="KW-1185">Reference proteome</keyword>
<name>A0A9B0U255_CHRAS</name>
<accession>A0A9B0U255</accession>
<dbReference type="Proteomes" id="UP000504623">
    <property type="component" value="Unplaced"/>
</dbReference>